<keyword evidence="2" id="KW-1133">Transmembrane helix</keyword>
<evidence type="ECO:0000256" key="1">
    <source>
        <dbReference type="SAM" id="MobiDB-lite"/>
    </source>
</evidence>
<evidence type="ECO:0000313" key="3">
    <source>
        <dbReference type="EMBL" id="OAG28258.1"/>
    </source>
</evidence>
<proteinExistence type="predicted"/>
<organism evidence="3 4">
    <name type="scientific">Thermodesulfatator autotrophicus</name>
    <dbReference type="NCBI Taxonomy" id="1795632"/>
    <lineage>
        <taxon>Bacteria</taxon>
        <taxon>Pseudomonadati</taxon>
        <taxon>Thermodesulfobacteriota</taxon>
        <taxon>Thermodesulfobacteria</taxon>
        <taxon>Thermodesulfobacteriales</taxon>
        <taxon>Thermodesulfatatoraceae</taxon>
        <taxon>Thermodesulfatator</taxon>
    </lineage>
</organism>
<dbReference type="EMBL" id="LSFI01000008">
    <property type="protein sequence ID" value="OAG28258.1"/>
    <property type="molecule type" value="Genomic_DNA"/>
</dbReference>
<reference evidence="3 4" key="1">
    <citation type="submission" date="2016-02" db="EMBL/GenBank/DDBJ databases">
        <title>Draft genome sequence of Thermodesulfatator sp. S606.</title>
        <authorList>
            <person name="Lai Q."/>
            <person name="Cao J."/>
            <person name="Dupont S."/>
            <person name="Shao Z."/>
            <person name="Jebbar M."/>
            <person name="Alain K."/>
        </authorList>
    </citation>
    <scope>NUCLEOTIDE SEQUENCE [LARGE SCALE GENOMIC DNA]</scope>
    <source>
        <strain evidence="3 4">S606</strain>
    </source>
</reference>
<evidence type="ECO:0000256" key="2">
    <source>
        <dbReference type="SAM" id="Phobius"/>
    </source>
</evidence>
<keyword evidence="4" id="KW-1185">Reference proteome</keyword>
<dbReference type="STRING" id="1795632.TH606_02590"/>
<protein>
    <submittedName>
        <fullName evidence="3">Uncharacterized protein</fullName>
    </submittedName>
</protein>
<dbReference type="RefSeq" id="WP_068541138.1">
    <property type="nucleotide sequence ID" value="NZ_LSFI01000008.1"/>
</dbReference>
<feature type="region of interest" description="Disordered" evidence="1">
    <location>
        <begin position="102"/>
        <end position="124"/>
    </location>
</feature>
<comment type="caution">
    <text evidence="3">The sequence shown here is derived from an EMBL/GenBank/DDBJ whole genome shotgun (WGS) entry which is preliminary data.</text>
</comment>
<name>A0A177E8Y1_9BACT</name>
<accession>A0A177E8Y1</accession>
<keyword evidence="2" id="KW-0812">Transmembrane</keyword>
<feature type="transmembrane region" description="Helical" evidence="2">
    <location>
        <begin position="6"/>
        <end position="27"/>
    </location>
</feature>
<sequence length="124" mass="13061">MDIEEILGVIAGIILAIVLIITAWAIFSAYQLYREGASPPIVARKACSPIKATGDLTMSALDALLPSWGPIDTVIAGLNKVVAGSVSLCEKTVAGFLDKEDFQFSPHSPSPEQKPQKPEGGIAI</sequence>
<dbReference type="Proteomes" id="UP000076964">
    <property type="component" value="Unassembled WGS sequence"/>
</dbReference>
<dbReference type="AlphaFoldDB" id="A0A177E8Y1"/>
<evidence type="ECO:0000313" key="4">
    <source>
        <dbReference type="Proteomes" id="UP000076964"/>
    </source>
</evidence>
<gene>
    <name evidence="3" type="ORF">TH606_02590</name>
</gene>
<keyword evidence="2" id="KW-0472">Membrane</keyword>